<dbReference type="InterPro" id="IPR033453">
    <property type="entry name" value="Glyco_hydro_30_TIM-barrel"/>
</dbReference>
<evidence type="ECO:0000256" key="3">
    <source>
        <dbReference type="ARBA" id="ARBA00022801"/>
    </source>
</evidence>
<dbReference type="GO" id="GO:0004348">
    <property type="term" value="F:glucosylceramidase activity"/>
    <property type="evidence" value="ECO:0007669"/>
    <property type="project" value="InterPro"/>
</dbReference>
<dbReference type="InterPro" id="IPR017853">
    <property type="entry name" value="GH"/>
</dbReference>
<organism evidence="7 8">
    <name type="scientific">Hebeloma cylindrosporum</name>
    <dbReference type="NCBI Taxonomy" id="76867"/>
    <lineage>
        <taxon>Eukaryota</taxon>
        <taxon>Fungi</taxon>
        <taxon>Dikarya</taxon>
        <taxon>Basidiomycota</taxon>
        <taxon>Agaricomycotina</taxon>
        <taxon>Agaricomycetes</taxon>
        <taxon>Agaricomycetidae</taxon>
        <taxon>Agaricales</taxon>
        <taxon>Agaricineae</taxon>
        <taxon>Hymenogastraceae</taxon>
        <taxon>Hebeloma</taxon>
    </lineage>
</organism>
<dbReference type="InterPro" id="IPR001139">
    <property type="entry name" value="Glyco_hydro_30"/>
</dbReference>
<dbReference type="SUPFAM" id="SSF51445">
    <property type="entry name" value="(Trans)glycosidases"/>
    <property type="match status" value="1"/>
</dbReference>
<dbReference type="Proteomes" id="UP000053424">
    <property type="component" value="Unassembled WGS sequence"/>
</dbReference>
<protein>
    <submittedName>
        <fullName evidence="7">Glycoside hydrolase family 30 protein</fullName>
    </submittedName>
</protein>
<dbReference type="STRING" id="686832.A0A0C3C2E3"/>
<sequence length="520" mass="56589">MRTSLGRYLALAIIVVEPVYSQQIWDIWQTTWDRSKLFTSVAPSSPINFVTPGPIGSADIVINDGAKFQSIAGFGATLTDTSALMLNNLKARNSGNYQNVLNYMFSPTDGANAAGLNYIRVPIGASDFSAGLYSLDDVNGDTSFSNFNINKTPSYVFSVLRDIQSKNNLLKIHLVPWSPPGWMKDSGTMNGGSLKSQYVGNYATYLLKAVQGFQSQGFPVYAISIQNEPQHSNPTYPTCLMTPDVEGQIGSALRSLLNANSLSSVKVVGYEHNWDTAASYPVQLMNSYGNAFEGAAFHCYAGSVRNQDIFHNAFPSKSIYFTECAGTIGSDWWSDIKWYMDNLWIGSLEHFSQAGLMWNIAADGNGNPKLPGTSSCGGPGCRPLVTVNSDGSYSFNQEFYPMAQASKAIIPKDPAGPFGQRIGVSVGGSIGWALRVGAYVTGRSSSSEWLRYSIVVMNWNDNASSGWNPQPVSTTIQFRGMQAKYTFPVGVTTLWWFAPSNSNVARGLHNATMPDVVEIN</sequence>
<reference evidence="7 8" key="1">
    <citation type="submission" date="2014-04" db="EMBL/GenBank/DDBJ databases">
        <authorList>
            <consortium name="DOE Joint Genome Institute"/>
            <person name="Kuo A."/>
            <person name="Gay G."/>
            <person name="Dore J."/>
            <person name="Kohler A."/>
            <person name="Nagy L.G."/>
            <person name="Floudas D."/>
            <person name="Copeland A."/>
            <person name="Barry K.W."/>
            <person name="Cichocki N."/>
            <person name="Veneault-Fourrey C."/>
            <person name="LaButti K."/>
            <person name="Lindquist E.A."/>
            <person name="Lipzen A."/>
            <person name="Lundell T."/>
            <person name="Morin E."/>
            <person name="Murat C."/>
            <person name="Sun H."/>
            <person name="Tunlid A."/>
            <person name="Henrissat B."/>
            <person name="Grigoriev I.V."/>
            <person name="Hibbett D.S."/>
            <person name="Martin F."/>
            <person name="Nordberg H.P."/>
            <person name="Cantor M.N."/>
            <person name="Hua S.X."/>
        </authorList>
    </citation>
    <scope>NUCLEOTIDE SEQUENCE [LARGE SCALE GENOMIC DNA]</scope>
    <source>
        <strain evidence="8">h7</strain>
    </source>
</reference>
<gene>
    <name evidence="7" type="ORF">M413DRAFT_447713</name>
</gene>
<feature type="chain" id="PRO_5002162352" evidence="5">
    <location>
        <begin position="22"/>
        <end position="520"/>
    </location>
</feature>
<dbReference type="AlphaFoldDB" id="A0A0C3C2E3"/>
<evidence type="ECO:0000313" key="7">
    <source>
        <dbReference type="EMBL" id="KIM38454.1"/>
    </source>
</evidence>
<dbReference type="Gene3D" id="3.20.20.80">
    <property type="entry name" value="Glycosidases"/>
    <property type="match status" value="1"/>
</dbReference>
<name>A0A0C3C2E3_HEBCY</name>
<dbReference type="OrthoDB" id="2160638at2759"/>
<dbReference type="PANTHER" id="PTHR11069">
    <property type="entry name" value="GLUCOSYLCERAMIDASE"/>
    <property type="match status" value="1"/>
</dbReference>
<evidence type="ECO:0000256" key="5">
    <source>
        <dbReference type="SAM" id="SignalP"/>
    </source>
</evidence>
<dbReference type="GO" id="GO:0006680">
    <property type="term" value="P:glucosylceramide catabolic process"/>
    <property type="evidence" value="ECO:0007669"/>
    <property type="project" value="TreeGrafter"/>
</dbReference>
<accession>A0A0C3C2E3</accession>
<feature type="signal peptide" evidence="5">
    <location>
        <begin position="1"/>
        <end position="21"/>
    </location>
</feature>
<dbReference type="InterPro" id="IPR013780">
    <property type="entry name" value="Glyco_hydro_b"/>
</dbReference>
<keyword evidence="8" id="KW-1185">Reference proteome</keyword>
<dbReference type="PANTHER" id="PTHR11069:SF23">
    <property type="entry name" value="LYSOSOMAL ACID GLUCOSYLCERAMIDASE"/>
    <property type="match status" value="1"/>
</dbReference>
<dbReference type="Pfam" id="PF02055">
    <property type="entry name" value="Glyco_hydro_30"/>
    <property type="match status" value="1"/>
</dbReference>
<feature type="domain" description="Glycosyl hydrolase family 30 TIM-barrel" evidence="6">
    <location>
        <begin position="71"/>
        <end position="325"/>
    </location>
</feature>
<keyword evidence="4" id="KW-0326">Glycosidase</keyword>
<reference evidence="8" key="2">
    <citation type="submission" date="2015-01" db="EMBL/GenBank/DDBJ databases">
        <title>Evolutionary Origins and Diversification of the Mycorrhizal Mutualists.</title>
        <authorList>
            <consortium name="DOE Joint Genome Institute"/>
            <consortium name="Mycorrhizal Genomics Consortium"/>
            <person name="Kohler A."/>
            <person name="Kuo A."/>
            <person name="Nagy L.G."/>
            <person name="Floudas D."/>
            <person name="Copeland A."/>
            <person name="Barry K.W."/>
            <person name="Cichocki N."/>
            <person name="Veneault-Fourrey C."/>
            <person name="LaButti K."/>
            <person name="Lindquist E.A."/>
            <person name="Lipzen A."/>
            <person name="Lundell T."/>
            <person name="Morin E."/>
            <person name="Murat C."/>
            <person name="Riley R."/>
            <person name="Ohm R."/>
            <person name="Sun H."/>
            <person name="Tunlid A."/>
            <person name="Henrissat B."/>
            <person name="Grigoriev I.V."/>
            <person name="Hibbett D.S."/>
            <person name="Martin F."/>
        </authorList>
    </citation>
    <scope>NUCLEOTIDE SEQUENCE [LARGE SCALE GENOMIC DNA]</scope>
    <source>
        <strain evidence="8">h7</strain>
    </source>
</reference>
<dbReference type="Gene3D" id="2.60.40.1180">
    <property type="entry name" value="Golgi alpha-mannosidase II"/>
    <property type="match status" value="1"/>
</dbReference>
<dbReference type="EMBL" id="KN831790">
    <property type="protein sequence ID" value="KIM38454.1"/>
    <property type="molecule type" value="Genomic_DNA"/>
</dbReference>
<evidence type="ECO:0000313" key="8">
    <source>
        <dbReference type="Proteomes" id="UP000053424"/>
    </source>
</evidence>
<keyword evidence="2 5" id="KW-0732">Signal</keyword>
<proteinExistence type="inferred from homology"/>
<evidence type="ECO:0000256" key="4">
    <source>
        <dbReference type="RuleBase" id="RU361188"/>
    </source>
</evidence>
<evidence type="ECO:0000256" key="2">
    <source>
        <dbReference type="ARBA" id="ARBA00022729"/>
    </source>
</evidence>
<comment type="similarity">
    <text evidence="1 4">Belongs to the glycosyl hydrolase 30 family.</text>
</comment>
<evidence type="ECO:0000256" key="1">
    <source>
        <dbReference type="ARBA" id="ARBA00005382"/>
    </source>
</evidence>
<evidence type="ECO:0000259" key="6">
    <source>
        <dbReference type="Pfam" id="PF02055"/>
    </source>
</evidence>
<keyword evidence="3 4" id="KW-0378">Hydrolase</keyword>
<dbReference type="HOGENOM" id="CLU_014379_2_0_1"/>
<dbReference type="GO" id="GO:0016020">
    <property type="term" value="C:membrane"/>
    <property type="evidence" value="ECO:0007669"/>
    <property type="project" value="GOC"/>
</dbReference>